<dbReference type="Proteomes" id="UP000288215">
    <property type="component" value="Unassembled WGS sequence"/>
</dbReference>
<name>A0A3S4UHJ0_METS7</name>
<protein>
    <submittedName>
        <fullName evidence="1">Uncharacterized protein</fullName>
    </submittedName>
</protein>
<sequence>MGDILVCPNCGSRFSLMYSRTFACTGCNEVTFGRCGYAKCPRCGKEFKLPG</sequence>
<evidence type="ECO:0000313" key="2">
    <source>
        <dbReference type="Proteomes" id="UP000288215"/>
    </source>
</evidence>
<accession>A0A3S4UHJ0</accession>
<organism evidence="1 2">
    <name type="scientific">Methanosuratincola subterraneus</name>
    <dbReference type="NCBI Taxonomy" id="2593994"/>
    <lineage>
        <taxon>Archaea</taxon>
        <taxon>Thermoproteota</taxon>
        <taxon>Methanosuratincolia</taxon>
        <taxon>Candidatus Methanomethylicales</taxon>
        <taxon>Candidatus Methanomethylicaceae</taxon>
        <taxon>Candidatus Methanosuratincola (ex Vanwonterghem et al. 2016)</taxon>
    </lineage>
</organism>
<dbReference type="EMBL" id="RXGA01000002">
    <property type="protein sequence ID" value="RWX73930.1"/>
    <property type="molecule type" value="Genomic_DNA"/>
</dbReference>
<comment type="caution">
    <text evidence="1">The sequence shown here is derived from an EMBL/GenBank/DDBJ whole genome shotgun (WGS) entry which is preliminary data.</text>
</comment>
<reference evidence="1 2" key="1">
    <citation type="submission" date="2018-12" db="EMBL/GenBank/DDBJ databases">
        <title>The complete genome of the methanogenic archaea of the candidate phylum Verstraetearchaeota, obtained from the metagenome of underground thermal water.</title>
        <authorList>
            <person name="Kadnikov V.V."/>
            <person name="Mardanov A.V."/>
            <person name="Beletsky A.V."/>
            <person name="Karnachuk O.V."/>
            <person name="Ravin N.V."/>
        </authorList>
    </citation>
    <scope>NUCLEOTIDE SEQUENCE [LARGE SCALE GENOMIC DNA]</scope>
    <source>
        <strain evidence="1">Ch88</strain>
    </source>
</reference>
<proteinExistence type="predicted"/>
<evidence type="ECO:0000313" key="1">
    <source>
        <dbReference type="EMBL" id="RWX73930.1"/>
    </source>
</evidence>
<dbReference type="AlphaFoldDB" id="A0A3S4UHJ0"/>
<gene>
    <name evidence="1" type="ORF">Metus_0709</name>
</gene>